<gene>
    <name evidence="2" type="ORF">OSB1V03_LOCUS23221</name>
</gene>
<organism evidence="2">
    <name type="scientific">Medioppia subpectinata</name>
    <dbReference type="NCBI Taxonomy" id="1979941"/>
    <lineage>
        <taxon>Eukaryota</taxon>
        <taxon>Metazoa</taxon>
        <taxon>Ecdysozoa</taxon>
        <taxon>Arthropoda</taxon>
        <taxon>Chelicerata</taxon>
        <taxon>Arachnida</taxon>
        <taxon>Acari</taxon>
        <taxon>Acariformes</taxon>
        <taxon>Sarcoptiformes</taxon>
        <taxon>Oribatida</taxon>
        <taxon>Brachypylina</taxon>
        <taxon>Oppioidea</taxon>
        <taxon>Oppiidae</taxon>
        <taxon>Medioppia</taxon>
    </lineage>
</organism>
<accession>A0A7R9M0G7</accession>
<feature type="domain" description="Integrator complex subunit 1 RPB2-binding" evidence="1">
    <location>
        <begin position="1"/>
        <end position="123"/>
    </location>
</feature>
<evidence type="ECO:0000259" key="1">
    <source>
        <dbReference type="Pfam" id="PF12432"/>
    </source>
</evidence>
<sequence length="124" mass="14202">MLISTAGLPTVRLIIAQKLEMWIQNPKLTRPAQDLLLSLCLNCNETDSEVIALLVKMRLKTKPLINHFITCVKEMLTQNEDTFRLVLRTVLYNEVSPTRSLNNIQLISIMFQHSPDRATRVLAE</sequence>
<reference evidence="2" key="1">
    <citation type="submission" date="2020-11" db="EMBL/GenBank/DDBJ databases">
        <authorList>
            <person name="Tran Van P."/>
        </authorList>
    </citation>
    <scope>NUCLEOTIDE SEQUENCE</scope>
</reference>
<keyword evidence="3" id="KW-1185">Reference proteome</keyword>
<dbReference type="Proteomes" id="UP000759131">
    <property type="component" value="Unassembled WGS sequence"/>
</dbReference>
<dbReference type="Pfam" id="PF12432">
    <property type="entry name" value="INTS1_RP2B-bd"/>
    <property type="match status" value="1"/>
</dbReference>
<feature type="non-terminal residue" evidence="2">
    <location>
        <position position="124"/>
    </location>
</feature>
<dbReference type="GO" id="GO:0034474">
    <property type="term" value="P:U2 snRNA 3'-end processing"/>
    <property type="evidence" value="ECO:0007669"/>
    <property type="project" value="InterPro"/>
</dbReference>
<dbReference type="PANTHER" id="PTHR21224:SF1">
    <property type="entry name" value="INTEGRATOR COMPLEX SUBUNIT 1"/>
    <property type="match status" value="1"/>
</dbReference>
<dbReference type="AlphaFoldDB" id="A0A7R9M0G7"/>
<dbReference type="InterPro" id="IPR022145">
    <property type="entry name" value="INTS1_RPB2-bd"/>
</dbReference>
<dbReference type="EMBL" id="CAJPIZ010055961">
    <property type="protein sequence ID" value="CAG2123276.1"/>
    <property type="molecule type" value="Genomic_DNA"/>
</dbReference>
<dbReference type="OrthoDB" id="19938at2759"/>
<name>A0A7R9M0G7_9ACAR</name>
<dbReference type="EMBL" id="OC910536">
    <property type="protein sequence ID" value="CAD7651165.1"/>
    <property type="molecule type" value="Genomic_DNA"/>
</dbReference>
<evidence type="ECO:0000313" key="3">
    <source>
        <dbReference type="Proteomes" id="UP000759131"/>
    </source>
</evidence>
<evidence type="ECO:0000313" key="2">
    <source>
        <dbReference type="EMBL" id="CAD7651165.1"/>
    </source>
</evidence>
<dbReference type="PANTHER" id="PTHR21224">
    <property type="entry name" value="INTEGRATOR COMPLEX SUBUNIT 1"/>
    <property type="match status" value="1"/>
</dbReference>
<dbReference type="InterPro" id="IPR038902">
    <property type="entry name" value="INTS1"/>
</dbReference>
<protein>
    <recommendedName>
        <fullName evidence="1">Integrator complex subunit 1 RPB2-binding domain-containing protein</fullName>
    </recommendedName>
</protein>
<dbReference type="GO" id="GO:0032039">
    <property type="term" value="C:integrator complex"/>
    <property type="evidence" value="ECO:0007669"/>
    <property type="project" value="InterPro"/>
</dbReference>
<proteinExistence type="predicted"/>